<evidence type="ECO:0000256" key="4">
    <source>
        <dbReference type="ARBA" id="ARBA00022729"/>
    </source>
</evidence>
<dbReference type="Proteomes" id="UP001417504">
    <property type="component" value="Unassembled WGS sequence"/>
</dbReference>
<keyword evidence="7 11" id="KW-0472">Membrane</keyword>
<dbReference type="GO" id="GO:0016020">
    <property type="term" value="C:membrane"/>
    <property type="evidence" value="ECO:0007669"/>
    <property type="project" value="UniProtKB-SubCell"/>
</dbReference>
<dbReference type="Gene3D" id="3.80.10.10">
    <property type="entry name" value="Ribonuclease Inhibitor"/>
    <property type="match status" value="1"/>
</dbReference>
<keyword evidence="8" id="KW-0675">Receptor</keyword>
<keyword evidence="5" id="KW-0677">Repeat</keyword>
<dbReference type="GO" id="GO:0005524">
    <property type="term" value="F:ATP binding"/>
    <property type="evidence" value="ECO:0007669"/>
    <property type="project" value="InterPro"/>
</dbReference>
<dbReference type="InterPro" id="IPR032675">
    <property type="entry name" value="LRR_dom_sf"/>
</dbReference>
<dbReference type="SUPFAM" id="SSF52058">
    <property type="entry name" value="L domain-like"/>
    <property type="match status" value="1"/>
</dbReference>
<dbReference type="InterPro" id="IPR011009">
    <property type="entry name" value="Kinase-like_dom_sf"/>
</dbReference>
<keyword evidence="6 11" id="KW-1133">Transmembrane helix</keyword>
<dbReference type="GO" id="GO:0004672">
    <property type="term" value="F:protein kinase activity"/>
    <property type="evidence" value="ECO:0007669"/>
    <property type="project" value="InterPro"/>
</dbReference>
<feature type="domain" description="Protein kinase" evidence="13">
    <location>
        <begin position="342"/>
        <end position="637"/>
    </location>
</feature>
<comment type="subcellular location">
    <subcellularLocation>
        <location evidence="1">Membrane</location>
        <topology evidence="1">Single-pass membrane protein</topology>
    </subcellularLocation>
</comment>
<dbReference type="FunFam" id="3.80.10.10:FF:000041">
    <property type="entry name" value="LRR receptor-like serine/threonine-protein kinase ERECTA"/>
    <property type="match status" value="1"/>
</dbReference>
<evidence type="ECO:0000256" key="6">
    <source>
        <dbReference type="ARBA" id="ARBA00022989"/>
    </source>
</evidence>
<evidence type="ECO:0000313" key="14">
    <source>
        <dbReference type="EMBL" id="KAK9117382.1"/>
    </source>
</evidence>
<dbReference type="Pfam" id="PF00069">
    <property type="entry name" value="Pkinase"/>
    <property type="match status" value="1"/>
</dbReference>
<sequence length="637" mass="70819">MASILYQTLCSLLLFSLSLPPLLLQSQAVRSSKLDGSDHEALLLIKADLGFTSQQNQLHHHSHLCNSPGVFCDWRLSGNSPSLRVVRIAYESRGLTGSLSPLIGRLSELKQLSLSNNHLVDRIPSQIVDCKKLQVLNLRNNRFSGEIPPEFSSLVDVRVLDLSSNRFSGDLSFLKSLTNLEELYLSDNLFSGKLNNQLESSARDPILPRRYRLEERNNNSTRGNNQNGTTGTAMAPSGNRPNKSNSNSTKTNSTSTSTASASAPAPAPPRRQHKKHRHTKSYIYGFLVGLAAGMLSGVLFSLTYKLVVTYIKGRNSGSGPVIFSPLIKNAEDIAFLEKEDGLNSLEVIGRGGCGEVYKAELPGSNGKMIAIKKIVQPAVDAADLTDEDSRLMSRRMRQIKSEIQTVGHIRHRNLLPLVAHVTRPDCHFLVYEYMKNGSLQDMLTKVSQGERELDWIMRYNIALGVAEGLEYLHLNQNPKIIHRDLKPGNILLDDDMVARIADFGLAKAVPVTNTHVSTSNVAGTVGYIAPEYHQTLKFTDKCDIYSYGVLLAVLVMGKLPSDEFFQHTEEMSQVKWLRNVIISENPKRAIDAKLMGNGYEEQMMLVLKISCFCTLDDAKQRPNSKDVRCMLSQIKHF</sequence>
<keyword evidence="15" id="KW-1185">Reference proteome</keyword>
<evidence type="ECO:0000259" key="13">
    <source>
        <dbReference type="PROSITE" id="PS50011"/>
    </source>
</evidence>
<keyword evidence="9" id="KW-0325">Glycoprotein</keyword>
<dbReference type="PANTHER" id="PTHR48006:SF92">
    <property type="entry name" value="LRR RECEPTOR-LIKE SERINE_THREONINE-PROTEIN KINASE GSO1"/>
    <property type="match status" value="1"/>
</dbReference>
<evidence type="ECO:0000256" key="1">
    <source>
        <dbReference type="ARBA" id="ARBA00004167"/>
    </source>
</evidence>
<feature type="signal peptide" evidence="12">
    <location>
        <begin position="1"/>
        <end position="18"/>
    </location>
</feature>
<evidence type="ECO:0000256" key="5">
    <source>
        <dbReference type="ARBA" id="ARBA00022737"/>
    </source>
</evidence>
<name>A0AAP0NRR7_9MAGN</name>
<dbReference type="Pfam" id="PF00560">
    <property type="entry name" value="LRR_1"/>
    <property type="match status" value="1"/>
</dbReference>
<evidence type="ECO:0000256" key="12">
    <source>
        <dbReference type="SAM" id="SignalP"/>
    </source>
</evidence>
<evidence type="ECO:0000256" key="7">
    <source>
        <dbReference type="ARBA" id="ARBA00023136"/>
    </source>
</evidence>
<dbReference type="SUPFAM" id="SSF56112">
    <property type="entry name" value="Protein kinase-like (PK-like)"/>
    <property type="match status" value="1"/>
</dbReference>
<feature type="compositionally biased region" description="Low complexity" evidence="10">
    <location>
        <begin position="218"/>
        <end position="232"/>
    </location>
</feature>
<keyword evidence="2" id="KW-0433">Leucine-rich repeat</keyword>
<protein>
    <recommendedName>
        <fullName evidence="13">Protein kinase domain-containing protein</fullName>
    </recommendedName>
</protein>
<feature type="transmembrane region" description="Helical" evidence="11">
    <location>
        <begin position="282"/>
        <end position="304"/>
    </location>
</feature>
<dbReference type="FunFam" id="1.10.510.10:FF:000479">
    <property type="entry name" value="Leucine-rich repeat receptor-like protein kinase"/>
    <property type="match status" value="1"/>
</dbReference>
<evidence type="ECO:0000256" key="8">
    <source>
        <dbReference type="ARBA" id="ARBA00023170"/>
    </source>
</evidence>
<dbReference type="AlphaFoldDB" id="A0AAP0NRR7"/>
<dbReference type="EMBL" id="JBBNAE010000006">
    <property type="protein sequence ID" value="KAK9117382.1"/>
    <property type="molecule type" value="Genomic_DNA"/>
</dbReference>
<dbReference type="Gene3D" id="1.10.510.10">
    <property type="entry name" value="Transferase(Phosphotransferase) domain 1"/>
    <property type="match status" value="1"/>
</dbReference>
<accession>A0AAP0NRR7</accession>
<dbReference type="PANTHER" id="PTHR48006">
    <property type="entry name" value="LEUCINE-RICH REPEAT-CONTAINING PROTEIN DDB_G0281931-RELATED"/>
    <property type="match status" value="1"/>
</dbReference>
<evidence type="ECO:0000256" key="9">
    <source>
        <dbReference type="ARBA" id="ARBA00023180"/>
    </source>
</evidence>
<dbReference type="Pfam" id="PF13855">
    <property type="entry name" value="LRR_8"/>
    <property type="match status" value="1"/>
</dbReference>
<dbReference type="PROSITE" id="PS00108">
    <property type="entry name" value="PROTEIN_KINASE_ST"/>
    <property type="match status" value="1"/>
</dbReference>
<dbReference type="SMART" id="SM00220">
    <property type="entry name" value="S_TKc"/>
    <property type="match status" value="1"/>
</dbReference>
<dbReference type="InterPro" id="IPR051824">
    <property type="entry name" value="LRR_Rcpt-Like_S/T_Kinase"/>
</dbReference>
<gene>
    <name evidence="14" type="ORF">Sjap_016329</name>
</gene>
<organism evidence="14 15">
    <name type="scientific">Stephania japonica</name>
    <dbReference type="NCBI Taxonomy" id="461633"/>
    <lineage>
        <taxon>Eukaryota</taxon>
        <taxon>Viridiplantae</taxon>
        <taxon>Streptophyta</taxon>
        <taxon>Embryophyta</taxon>
        <taxon>Tracheophyta</taxon>
        <taxon>Spermatophyta</taxon>
        <taxon>Magnoliopsida</taxon>
        <taxon>Ranunculales</taxon>
        <taxon>Menispermaceae</taxon>
        <taxon>Menispermoideae</taxon>
        <taxon>Cissampelideae</taxon>
        <taxon>Stephania</taxon>
    </lineage>
</organism>
<dbReference type="InterPro" id="IPR001611">
    <property type="entry name" value="Leu-rich_rpt"/>
</dbReference>
<dbReference type="Gene3D" id="3.30.200.20">
    <property type="entry name" value="Phosphorylase Kinase, domain 1"/>
    <property type="match status" value="1"/>
</dbReference>
<proteinExistence type="predicted"/>
<dbReference type="InterPro" id="IPR000719">
    <property type="entry name" value="Prot_kinase_dom"/>
</dbReference>
<keyword evidence="3 11" id="KW-0812">Transmembrane</keyword>
<feature type="chain" id="PRO_5042978465" description="Protein kinase domain-containing protein" evidence="12">
    <location>
        <begin position="19"/>
        <end position="637"/>
    </location>
</feature>
<feature type="region of interest" description="Disordered" evidence="10">
    <location>
        <begin position="205"/>
        <end position="277"/>
    </location>
</feature>
<evidence type="ECO:0000256" key="2">
    <source>
        <dbReference type="ARBA" id="ARBA00022614"/>
    </source>
</evidence>
<dbReference type="InterPro" id="IPR008271">
    <property type="entry name" value="Ser/Thr_kinase_AS"/>
</dbReference>
<evidence type="ECO:0000256" key="11">
    <source>
        <dbReference type="SAM" id="Phobius"/>
    </source>
</evidence>
<evidence type="ECO:0000313" key="15">
    <source>
        <dbReference type="Proteomes" id="UP001417504"/>
    </source>
</evidence>
<evidence type="ECO:0000256" key="3">
    <source>
        <dbReference type="ARBA" id="ARBA00022692"/>
    </source>
</evidence>
<reference evidence="14 15" key="1">
    <citation type="submission" date="2024-01" db="EMBL/GenBank/DDBJ databases">
        <title>Genome assemblies of Stephania.</title>
        <authorList>
            <person name="Yang L."/>
        </authorList>
    </citation>
    <scope>NUCLEOTIDE SEQUENCE [LARGE SCALE GENOMIC DNA]</scope>
    <source>
        <strain evidence="14">QJT</strain>
        <tissue evidence="14">Leaf</tissue>
    </source>
</reference>
<comment type="caution">
    <text evidence="14">The sequence shown here is derived from an EMBL/GenBank/DDBJ whole genome shotgun (WGS) entry which is preliminary data.</text>
</comment>
<evidence type="ECO:0000256" key="10">
    <source>
        <dbReference type="SAM" id="MobiDB-lite"/>
    </source>
</evidence>
<dbReference type="PROSITE" id="PS50011">
    <property type="entry name" value="PROTEIN_KINASE_DOM"/>
    <property type="match status" value="1"/>
</dbReference>
<keyword evidence="4 12" id="KW-0732">Signal</keyword>
<feature type="compositionally biased region" description="Low complexity" evidence="10">
    <location>
        <begin position="239"/>
        <end position="264"/>
    </location>
</feature>